<dbReference type="RefSeq" id="WP_188083554.1">
    <property type="nucleotide sequence ID" value="NZ_JACIEU010000017.1"/>
</dbReference>
<evidence type="ECO:0000259" key="1">
    <source>
        <dbReference type="Pfam" id="PF24705"/>
    </source>
</evidence>
<dbReference type="Proteomes" id="UP000590524">
    <property type="component" value="Unassembled WGS sequence"/>
</dbReference>
<evidence type="ECO:0000313" key="3">
    <source>
        <dbReference type="Proteomes" id="UP000590524"/>
    </source>
</evidence>
<reference evidence="2 3" key="1">
    <citation type="submission" date="2020-08" db="EMBL/GenBank/DDBJ databases">
        <title>Genomic Encyclopedia of Type Strains, Phase IV (KMG-IV): sequencing the most valuable type-strain genomes for metagenomic binning, comparative biology and taxonomic classification.</title>
        <authorList>
            <person name="Goeker M."/>
        </authorList>
    </citation>
    <scope>NUCLEOTIDE SEQUENCE [LARGE SCALE GENOMIC DNA]</scope>
    <source>
        <strain evidence="2 3">DSM 19371</strain>
    </source>
</reference>
<dbReference type="InterPro" id="IPR056085">
    <property type="entry name" value="DUF7668"/>
</dbReference>
<keyword evidence="3" id="KW-1185">Reference proteome</keyword>
<feature type="domain" description="DUF7668" evidence="1">
    <location>
        <begin position="24"/>
        <end position="120"/>
    </location>
</feature>
<evidence type="ECO:0000313" key="2">
    <source>
        <dbReference type="EMBL" id="MBB4150074.1"/>
    </source>
</evidence>
<organism evidence="2 3">
    <name type="scientific">Sphingobium scionense</name>
    <dbReference type="NCBI Taxonomy" id="1404341"/>
    <lineage>
        <taxon>Bacteria</taxon>
        <taxon>Pseudomonadati</taxon>
        <taxon>Pseudomonadota</taxon>
        <taxon>Alphaproteobacteria</taxon>
        <taxon>Sphingomonadales</taxon>
        <taxon>Sphingomonadaceae</taxon>
        <taxon>Sphingobium</taxon>
    </lineage>
</organism>
<dbReference type="AlphaFoldDB" id="A0A7W6PXA4"/>
<gene>
    <name evidence="2" type="ORF">GGQ90_003875</name>
</gene>
<name>A0A7W6PXA4_9SPHN</name>
<dbReference type="Pfam" id="PF24705">
    <property type="entry name" value="DUF7668"/>
    <property type="match status" value="1"/>
</dbReference>
<accession>A0A7W6PXA4</accession>
<proteinExistence type="predicted"/>
<comment type="caution">
    <text evidence="2">The sequence shown here is derived from an EMBL/GenBank/DDBJ whole genome shotgun (WGS) entry which is preliminary data.</text>
</comment>
<protein>
    <recommendedName>
        <fullName evidence="1">DUF7668 domain-containing protein</fullName>
    </recommendedName>
</protein>
<sequence>MLEADDIENPVPPERRAAFHAIADAFFAGDFALQTHVIEGVSPTGQSAAQFIADNIYAYGDPIAPLKPATWDRAVYCWMDGYWPFLVDRSTEGGDVGDLTLQATLRDSDNTRIEVPSGHVP</sequence>
<dbReference type="EMBL" id="JACIEU010000017">
    <property type="protein sequence ID" value="MBB4150074.1"/>
    <property type="molecule type" value="Genomic_DNA"/>
</dbReference>